<keyword evidence="4" id="KW-1185">Reference proteome</keyword>
<evidence type="ECO:0000313" key="3">
    <source>
        <dbReference type="EMBL" id="MFC3148369.1"/>
    </source>
</evidence>
<sequence length="574" mass="54782">MNLLRISRSRHASQAFAACLTVFVLLNAAWAQVCGVPGRDGTAFSRNSYFPGVGTASAGSSSLAIGTIRADANAAATPIAAGDLVFIIQMQGALISNADSDSYGDGLAGLPASGLTDVRSSGRYEFARVASVSGSSLTLTAGLRNSYASAEATSTSGRQSFQVLRVPQHASTSITGTVGVPVWDGATGGVMVVDAAGNLNLSGVIDADGVGFRGGGSINNGSRTGQNITSFAAATASPSFGAYKGEGIAGTPRVVRDVTATPWSGRDLSASLGILGSGYPNALDTARGAPGNAGGGGTQHNAGGGGGANAGAGGKGGRSYAVYRATASGTCTTLTSGATTYFACDGDGARDVGGFGGAALSPAATRLIMGGGGGAGDTNNSSDNTTVAQAAGGNGGGIVFIRAGTLTGGGSIRARGQAGLPAGRDGAGGGGAGGTVALLTTSASIPLSIDVSGGAGGNSGAPLRANETQGPGGGGGGGAVLVSSGSSISGFVNVAGGAAGVNVPVAGLSNTYGSVSGNGGVASIVFSNADIAGPAACLPWLTVSKSTSTPVRVSGQDSTASYTITVSNAANLGD</sequence>
<feature type="signal peptide" evidence="2">
    <location>
        <begin position="1"/>
        <end position="17"/>
    </location>
</feature>
<accession>A0ABV7H374</accession>
<reference evidence="4" key="1">
    <citation type="journal article" date="2019" name="Int. J. Syst. Evol. Microbiol.">
        <title>The Global Catalogue of Microorganisms (GCM) 10K type strain sequencing project: providing services to taxonomists for standard genome sequencing and annotation.</title>
        <authorList>
            <consortium name="The Broad Institute Genomics Platform"/>
            <consortium name="The Broad Institute Genome Sequencing Center for Infectious Disease"/>
            <person name="Wu L."/>
            <person name="Ma J."/>
        </authorList>
    </citation>
    <scope>NUCLEOTIDE SEQUENCE [LARGE SCALE GENOMIC DNA]</scope>
    <source>
        <strain evidence="4">KCTC 52168</strain>
    </source>
</reference>
<comment type="caution">
    <text evidence="3">The sequence shown here is derived from an EMBL/GenBank/DDBJ whole genome shotgun (WGS) entry which is preliminary data.</text>
</comment>
<organism evidence="3 4">
    <name type="scientific">Piscinibacterium candidicorallinum</name>
    <dbReference type="NCBI Taxonomy" id="1793872"/>
    <lineage>
        <taxon>Bacteria</taxon>
        <taxon>Pseudomonadati</taxon>
        <taxon>Pseudomonadota</taxon>
        <taxon>Betaproteobacteria</taxon>
        <taxon>Burkholderiales</taxon>
        <taxon>Piscinibacterium</taxon>
    </lineage>
</organism>
<dbReference type="Proteomes" id="UP001595556">
    <property type="component" value="Unassembled WGS sequence"/>
</dbReference>
<gene>
    <name evidence="3" type="ORF">ACFOEN_12130</name>
</gene>
<keyword evidence="2" id="KW-0732">Signal</keyword>
<protein>
    <submittedName>
        <fullName evidence="3">Uncharacterized protein</fullName>
    </submittedName>
</protein>
<dbReference type="EMBL" id="JBHRTI010000005">
    <property type="protein sequence ID" value="MFC3148369.1"/>
    <property type="molecule type" value="Genomic_DNA"/>
</dbReference>
<feature type="chain" id="PRO_5046791209" evidence="2">
    <location>
        <begin position="18"/>
        <end position="574"/>
    </location>
</feature>
<feature type="region of interest" description="Disordered" evidence="1">
    <location>
        <begin position="456"/>
        <end position="477"/>
    </location>
</feature>
<name>A0ABV7H374_9BURK</name>
<proteinExistence type="predicted"/>
<evidence type="ECO:0000313" key="4">
    <source>
        <dbReference type="Proteomes" id="UP001595556"/>
    </source>
</evidence>
<feature type="non-terminal residue" evidence="3">
    <location>
        <position position="574"/>
    </location>
</feature>
<evidence type="ECO:0000256" key="1">
    <source>
        <dbReference type="SAM" id="MobiDB-lite"/>
    </source>
</evidence>
<evidence type="ECO:0000256" key="2">
    <source>
        <dbReference type="SAM" id="SignalP"/>
    </source>
</evidence>